<comment type="caution">
    <text evidence="1">The sequence shown here is derived from an EMBL/GenBank/DDBJ whole genome shotgun (WGS) entry which is preliminary data.</text>
</comment>
<organism evidence="1 2">
    <name type="scientific">Phytophthora fragariae</name>
    <dbReference type="NCBI Taxonomy" id="53985"/>
    <lineage>
        <taxon>Eukaryota</taxon>
        <taxon>Sar</taxon>
        <taxon>Stramenopiles</taxon>
        <taxon>Oomycota</taxon>
        <taxon>Peronosporomycetes</taxon>
        <taxon>Peronosporales</taxon>
        <taxon>Peronosporaceae</taxon>
        <taxon>Phytophthora</taxon>
    </lineage>
</organism>
<proteinExistence type="predicted"/>
<name>A0A6G0QCW8_9STRA</name>
<reference evidence="1 2" key="1">
    <citation type="submission" date="2018-09" db="EMBL/GenBank/DDBJ databases">
        <title>Genomic investigation of the strawberry pathogen Phytophthora fragariae indicates pathogenicity is determined by transcriptional variation in three key races.</title>
        <authorList>
            <person name="Adams T.M."/>
            <person name="Armitage A.D."/>
            <person name="Sobczyk M.K."/>
            <person name="Bates H.J."/>
            <person name="Dunwell J.M."/>
            <person name="Nellist C.F."/>
            <person name="Harrison R.J."/>
        </authorList>
    </citation>
    <scope>NUCLEOTIDE SEQUENCE [LARGE SCALE GENOMIC DNA]</scope>
    <source>
        <strain evidence="1 2">NOV-77</strain>
    </source>
</reference>
<sequence length="95" mass="10924">MQDRLLEEFGIRVGVQTVRANLDGRCFTLKKTHRDNNYRNTPENKLKRQEFAIKLLQSYGWSKAGTRAVDFNTSSKGRNIHVMATISSEGLHESR</sequence>
<evidence type="ECO:0000313" key="1">
    <source>
        <dbReference type="EMBL" id="KAE9281506.1"/>
    </source>
</evidence>
<accession>A0A6G0QCW8</accession>
<evidence type="ECO:0000313" key="2">
    <source>
        <dbReference type="Proteomes" id="UP000486351"/>
    </source>
</evidence>
<gene>
    <name evidence="1" type="ORF">PF008_g27869</name>
</gene>
<protein>
    <recommendedName>
        <fullName evidence="3">Transposase Tc1-like domain-containing protein</fullName>
    </recommendedName>
</protein>
<dbReference type="Proteomes" id="UP000486351">
    <property type="component" value="Unassembled WGS sequence"/>
</dbReference>
<dbReference type="AlphaFoldDB" id="A0A6G0QCW8"/>
<dbReference type="EMBL" id="QXFY01003864">
    <property type="protein sequence ID" value="KAE9281506.1"/>
    <property type="molecule type" value="Genomic_DNA"/>
</dbReference>
<evidence type="ECO:0008006" key="3">
    <source>
        <dbReference type="Google" id="ProtNLM"/>
    </source>
</evidence>